<dbReference type="OrthoDB" id="10021397at2759"/>
<keyword evidence="3 6" id="KW-0812">Transmembrane</keyword>
<keyword evidence="5 6" id="KW-0472">Membrane</keyword>
<feature type="transmembrane region" description="Helical" evidence="6">
    <location>
        <begin position="45"/>
        <end position="65"/>
    </location>
</feature>
<proteinExistence type="inferred from homology"/>
<comment type="similarity">
    <text evidence="2">Belongs to the major facilitator superfamily. TCR/Tet family.</text>
</comment>
<dbReference type="GO" id="GO:0005886">
    <property type="term" value="C:plasma membrane"/>
    <property type="evidence" value="ECO:0007669"/>
    <property type="project" value="TreeGrafter"/>
</dbReference>
<evidence type="ECO:0000256" key="2">
    <source>
        <dbReference type="ARBA" id="ARBA00007520"/>
    </source>
</evidence>
<protein>
    <submittedName>
        <fullName evidence="7">Uncharacterized protein</fullName>
    </submittedName>
</protein>
<organism evidence="7 8">
    <name type="scientific">Penicillium cf. viridicatum</name>
    <dbReference type="NCBI Taxonomy" id="2972119"/>
    <lineage>
        <taxon>Eukaryota</taxon>
        <taxon>Fungi</taxon>
        <taxon>Dikarya</taxon>
        <taxon>Ascomycota</taxon>
        <taxon>Pezizomycotina</taxon>
        <taxon>Eurotiomycetes</taxon>
        <taxon>Eurotiomycetidae</taxon>
        <taxon>Eurotiales</taxon>
        <taxon>Aspergillaceae</taxon>
        <taxon>Penicillium</taxon>
    </lineage>
</organism>
<dbReference type="PANTHER" id="PTHR23501">
    <property type="entry name" value="MAJOR FACILITATOR SUPERFAMILY"/>
    <property type="match status" value="1"/>
</dbReference>
<dbReference type="GO" id="GO:0022857">
    <property type="term" value="F:transmembrane transporter activity"/>
    <property type="evidence" value="ECO:0007669"/>
    <property type="project" value="TreeGrafter"/>
</dbReference>
<feature type="transmembrane region" description="Helical" evidence="6">
    <location>
        <begin position="155"/>
        <end position="177"/>
    </location>
</feature>
<feature type="transmembrane region" description="Helical" evidence="6">
    <location>
        <begin position="124"/>
        <end position="143"/>
    </location>
</feature>
<comment type="caution">
    <text evidence="7">The sequence shown here is derived from an EMBL/GenBank/DDBJ whole genome shotgun (WGS) entry which is preliminary data.</text>
</comment>
<reference evidence="7" key="2">
    <citation type="journal article" date="2023" name="IMA Fungus">
        <title>Comparative genomic study of the Penicillium genus elucidates a diverse pangenome and 15 lateral gene transfer events.</title>
        <authorList>
            <person name="Petersen C."/>
            <person name="Sorensen T."/>
            <person name="Nielsen M.R."/>
            <person name="Sondergaard T.E."/>
            <person name="Sorensen J.L."/>
            <person name="Fitzpatrick D.A."/>
            <person name="Frisvad J.C."/>
            <person name="Nielsen K.L."/>
        </authorList>
    </citation>
    <scope>NUCLEOTIDE SEQUENCE</scope>
    <source>
        <strain evidence="7">IBT 20477</strain>
    </source>
</reference>
<comment type="subcellular location">
    <subcellularLocation>
        <location evidence="1">Membrane</location>
        <topology evidence="1">Multi-pass membrane protein</topology>
    </subcellularLocation>
</comment>
<gene>
    <name evidence="7" type="ORF">N7449_001679</name>
</gene>
<dbReference type="Proteomes" id="UP001150942">
    <property type="component" value="Unassembled WGS sequence"/>
</dbReference>
<dbReference type="PANTHER" id="PTHR23501:SF199">
    <property type="entry name" value="MFS EFFLUX TRANSPORTER INPD-RELATED"/>
    <property type="match status" value="1"/>
</dbReference>
<sequence>FSGGPRQPSVNTQLCPTRISSSYGGYIDSGALNIVAYCVPLVKRAVYTGFIGAMYGITSVAGLLLGGVFTDKGMNNCLGQRDKLLTFNNNLAMMFLYQPSPRRDYCNQRKSIANSGWKARIRAFDLQGILVFIPAIICLLLTLQSGGTKHPWGNWRIILLFLFLGPLIAGFIGIQFWKQDQASTFSICQPMKILFTGSHQ</sequence>
<evidence type="ECO:0000256" key="3">
    <source>
        <dbReference type="ARBA" id="ARBA00022692"/>
    </source>
</evidence>
<accession>A0A9W9N763</accession>
<keyword evidence="4 6" id="KW-1133">Transmembrane helix</keyword>
<keyword evidence="8" id="KW-1185">Reference proteome</keyword>
<name>A0A9W9N763_9EURO</name>
<reference evidence="7" key="1">
    <citation type="submission" date="2022-11" db="EMBL/GenBank/DDBJ databases">
        <authorList>
            <person name="Petersen C."/>
        </authorList>
    </citation>
    <scope>NUCLEOTIDE SEQUENCE</scope>
    <source>
        <strain evidence="7">IBT 20477</strain>
    </source>
</reference>
<evidence type="ECO:0000313" key="8">
    <source>
        <dbReference type="Proteomes" id="UP001150942"/>
    </source>
</evidence>
<evidence type="ECO:0000256" key="4">
    <source>
        <dbReference type="ARBA" id="ARBA00022989"/>
    </source>
</evidence>
<evidence type="ECO:0000256" key="5">
    <source>
        <dbReference type="ARBA" id="ARBA00023136"/>
    </source>
</evidence>
<dbReference type="EMBL" id="JAPQKQ010000001">
    <property type="protein sequence ID" value="KAJ5214510.1"/>
    <property type="molecule type" value="Genomic_DNA"/>
</dbReference>
<evidence type="ECO:0000256" key="1">
    <source>
        <dbReference type="ARBA" id="ARBA00004141"/>
    </source>
</evidence>
<evidence type="ECO:0000313" key="7">
    <source>
        <dbReference type="EMBL" id="KAJ5214510.1"/>
    </source>
</evidence>
<dbReference type="AlphaFoldDB" id="A0A9W9N763"/>
<evidence type="ECO:0000256" key="6">
    <source>
        <dbReference type="SAM" id="Phobius"/>
    </source>
</evidence>
<feature type="non-terminal residue" evidence="7">
    <location>
        <position position="200"/>
    </location>
</feature>